<evidence type="ECO:0000256" key="3">
    <source>
        <dbReference type="ARBA" id="ARBA00023125"/>
    </source>
</evidence>
<dbReference type="SUPFAM" id="SSF57701">
    <property type="entry name" value="Zn2/Cys6 DNA-binding domain"/>
    <property type="match status" value="1"/>
</dbReference>
<protein>
    <submittedName>
        <fullName evidence="8">Fungal-specific transcription factor domain-containing protein</fullName>
    </submittedName>
</protein>
<dbReference type="Pfam" id="PF04082">
    <property type="entry name" value="Fungal_trans"/>
    <property type="match status" value="1"/>
</dbReference>
<dbReference type="OrthoDB" id="4161332at2759"/>
<keyword evidence="2" id="KW-0805">Transcription regulation</keyword>
<keyword evidence="1" id="KW-0479">Metal-binding</keyword>
<dbReference type="InterPro" id="IPR007219">
    <property type="entry name" value="XnlR_reg_dom"/>
</dbReference>
<dbReference type="GO" id="GO:0006351">
    <property type="term" value="P:DNA-templated transcription"/>
    <property type="evidence" value="ECO:0007669"/>
    <property type="project" value="InterPro"/>
</dbReference>
<dbReference type="EMBL" id="ML732209">
    <property type="protein sequence ID" value="KAB8074483.1"/>
    <property type="molecule type" value="Genomic_DNA"/>
</dbReference>
<dbReference type="AlphaFoldDB" id="A0A5N5X134"/>
<dbReference type="PANTHER" id="PTHR47425:SF3">
    <property type="entry name" value="ZN(II)2CYS6 TRANSCRIPTION FACTOR (EUROFUNG)"/>
    <property type="match status" value="1"/>
</dbReference>
<evidence type="ECO:0000313" key="9">
    <source>
        <dbReference type="Proteomes" id="UP000326565"/>
    </source>
</evidence>
<name>A0A5N5X134_9EURO</name>
<dbReference type="GO" id="GO:0008270">
    <property type="term" value="F:zinc ion binding"/>
    <property type="evidence" value="ECO:0007669"/>
    <property type="project" value="InterPro"/>
</dbReference>
<dbReference type="PANTHER" id="PTHR47425">
    <property type="entry name" value="FARB-RELATED"/>
    <property type="match status" value="1"/>
</dbReference>
<dbReference type="Pfam" id="PF00172">
    <property type="entry name" value="Zn_clus"/>
    <property type="match status" value="1"/>
</dbReference>
<feature type="domain" description="Zn(2)-C6 fungal-type" evidence="7">
    <location>
        <begin position="11"/>
        <end position="43"/>
    </location>
</feature>
<dbReference type="GO" id="GO:0000981">
    <property type="term" value="F:DNA-binding transcription factor activity, RNA polymerase II-specific"/>
    <property type="evidence" value="ECO:0007669"/>
    <property type="project" value="InterPro"/>
</dbReference>
<evidence type="ECO:0000256" key="1">
    <source>
        <dbReference type="ARBA" id="ARBA00022723"/>
    </source>
</evidence>
<sequence>MSTRRHRSAVACQHCRQRKVRCSFTVTGVPCIGCTQDGTECIIPQGKAQTPRVRQFLPRQQQAAPEAAPWTVEEPGRSMPTRSSVPVETFTLAPIAPHIERPKSVGIVNELGVSSEEARHLDEERTGAEIATAALVKNGKAGQAPFYTGESPGFGSVLDLCSPPQQPAPRHIMLQPKTSIPLSAEDREYLQHKGAFNLPRSDTCDTLLRAYFHHVHPICPVVDATTVLKSYPCGESNQCNLLLLWSMFFVAANFISADTWKQEGYSSRKEMKYAMYSRAKCMHFNSGETDNTVLLQSALLLGFYHSELDMHMQPWYWTGIAISLCQIMGLHRFPASAWSNASISKSQQHLWRRLWWTSFFRDRWLSLTMGRPLRINLNDCDTVMPSSVDMLSDLTGLPEPIANVYLPPNLPRLADCWVTMIHLSKLLGDALTLSYQPFGPQPSLQQVEAVEAEVKAFRFSDHHGTGQSHLTAFYLYHLQLQYQALLITFYRPFITKVPEGLPAAQQQTWQSQIRNKMDAAALQTNTILDNLVRERLLGFAGPMTPPLLVPAMHVHLLNCKSSDALSRRLGLNKLDLCMMVLEQMQDTHPSASVFRGIFLGAIRQLFPDYMVQASMPESAAPECPIPQGISPDDPAEGMTISEDIIDALMDEASMYNFWESFNWM</sequence>
<keyword evidence="9" id="KW-1185">Reference proteome</keyword>
<keyword evidence="4" id="KW-0804">Transcription</keyword>
<keyword evidence="3" id="KW-0238">DNA-binding</keyword>
<gene>
    <name evidence="8" type="ORF">BDV29DRAFT_173637</name>
</gene>
<dbReference type="SMART" id="SM00906">
    <property type="entry name" value="Fungal_trans"/>
    <property type="match status" value="1"/>
</dbReference>
<organism evidence="8 9">
    <name type="scientific">Aspergillus leporis</name>
    <dbReference type="NCBI Taxonomy" id="41062"/>
    <lineage>
        <taxon>Eukaryota</taxon>
        <taxon>Fungi</taxon>
        <taxon>Dikarya</taxon>
        <taxon>Ascomycota</taxon>
        <taxon>Pezizomycotina</taxon>
        <taxon>Eurotiomycetes</taxon>
        <taxon>Eurotiomycetidae</taxon>
        <taxon>Eurotiales</taxon>
        <taxon>Aspergillaceae</taxon>
        <taxon>Aspergillus</taxon>
        <taxon>Aspergillus subgen. Circumdati</taxon>
    </lineage>
</organism>
<evidence type="ECO:0000256" key="4">
    <source>
        <dbReference type="ARBA" id="ARBA00023163"/>
    </source>
</evidence>
<reference evidence="8 9" key="1">
    <citation type="submission" date="2019-04" db="EMBL/GenBank/DDBJ databases">
        <title>Friends and foes A comparative genomics study of 23 Aspergillus species from section Flavi.</title>
        <authorList>
            <consortium name="DOE Joint Genome Institute"/>
            <person name="Kjaerbolling I."/>
            <person name="Vesth T."/>
            <person name="Frisvad J.C."/>
            <person name="Nybo J.L."/>
            <person name="Theobald S."/>
            <person name="Kildgaard S."/>
            <person name="Isbrandt T."/>
            <person name="Kuo A."/>
            <person name="Sato A."/>
            <person name="Lyhne E.K."/>
            <person name="Kogle M.E."/>
            <person name="Wiebenga A."/>
            <person name="Kun R.S."/>
            <person name="Lubbers R.J."/>
            <person name="Makela M.R."/>
            <person name="Barry K."/>
            <person name="Chovatia M."/>
            <person name="Clum A."/>
            <person name="Daum C."/>
            <person name="Haridas S."/>
            <person name="He G."/>
            <person name="LaButti K."/>
            <person name="Lipzen A."/>
            <person name="Mondo S."/>
            <person name="Riley R."/>
            <person name="Salamov A."/>
            <person name="Simmons B.A."/>
            <person name="Magnuson J.K."/>
            <person name="Henrissat B."/>
            <person name="Mortensen U.H."/>
            <person name="Larsen T.O."/>
            <person name="Devries R.P."/>
            <person name="Grigoriev I.V."/>
            <person name="Machida M."/>
            <person name="Baker S.E."/>
            <person name="Andersen M.R."/>
        </authorList>
    </citation>
    <scope>NUCLEOTIDE SEQUENCE [LARGE SCALE GENOMIC DNA]</scope>
    <source>
        <strain evidence="8 9">CBS 151.66</strain>
    </source>
</reference>
<proteinExistence type="predicted"/>
<evidence type="ECO:0000259" key="7">
    <source>
        <dbReference type="PROSITE" id="PS50048"/>
    </source>
</evidence>
<dbReference type="CDD" id="cd12148">
    <property type="entry name" value="fungal_TF_MHR"/>
    <property type="match status" value="1"/>
</dbReference>
<dbReference type="InterPro" id="IPR036864">
    <property type="entry name" value="Zn2-C6_fun-type_DNA-bd_sf"/>
</dbReference>
<dbReference type="CDD" id="cd00067">
    <property type="entry name" value="GAL4"/>
    <property type="match status" value="1"/>
</dbReference>
<evidence type="ECO:0000256" key="5">
    <source>
        <dbReference type="ARBA" id="ARBA00023242"/>
    </source>
</evidence>
<accession>A0A5N5X134</accession>
<feature type="region of interest" description="Disordered" evidence="6">
    <location>
        <begin position="60"/>
        <end position="84"/>
    </location>
</feature>
<dbReference type="PROSITE" id="PS50048">
    <property type="entry name" value="ZN2_CY6_FUNGAL_2"/>
    <property type="match status" value="1"/>
</dbReference>
<dbReference type="Proteomes" id="UP000326565">
    <property type="component" value="Unassembled WGS sequence"/>
</dbReference>
<dbReference type="GO" id="GO:0003677">
    <property type="term" value="F:DNA binding"/>
    <property type="evidence" value="ECO:0007669"/>
    <property type="project" value="UniProtKB-KW"/>
</dbReference>
<dbReference type="InterPro" id="IPR001138">
    <property type="entry name" value="Zn2Cys6_DnaBD"/>
</dbReference>
<evidence type="ECO:0000256" key="6">
    <source>
        <dbReference type="SAM" id="MobiDB-lite"/>
    </source>
</evidence>
<dbReference type="PROSITE" id="PS00463">
    <property type="entry name" value="ZN2_CY6_FUNGAL_1"/>
    <property type="match status" value="1"/>
</dbReference>
<dbReference type="GO" id="GO:0009893">
    <property type="term" value="P:positive regulation of metabolic process"/>
    <property type="evidence" value="ECO:0007669"/>
    <property type="project" value="UniProtKB-ARBA"/>
</dbReference>
<dbReference type="SMART" id="SM00066">
    <property type="entry name" value="GAL4"/>
    <property type="match status" value="1"/>
</dbReference>
<evidence type="ECO:0000313" key="8">
    <source>
        <dbReference type="EMBL" id="KAB8074483.1"/>
    </source>
</evidence>
<dbReference type="Gene3D" id="4.10.240.10">
    <property type="entry name" value="Zn(2)-C6 fungal-type DNA-binding domain"/>
    <property type="match status" value="1"/>
</dbReference>
<feature type="compositionally biased region" description="Low complexity" evidence="6">
    <location>
        <begin position="60"/>
        <end position="69"/>
    </location>
</feature>
<dbReference type="InterPro" id="IPR052761">
    <property type="entry name" value="Fungal_Detox/Toxin_TFs"/>
</dbReference>
<evidence type="ECO:0000256" key="2">
    <source>
        <dbReference type="ARBA" id="ARBA00023015"/>
    </source>
</evidence>
<keyword evidence="5" id="KW-0539">Nucleus</keyword>